<dbReference type="GO" id="GO:0005525">
    <property type="term" value="F:GTP binding"/>
    <property type="evidence" value="ECO:0007669"/>
    <property type="project" value="UniProtKB-UniRule"/>
</dbReference>
<feature type="domain" description="EngB-type G" evidence="11">
    <location>
        <begin position="39"/>
        <end position="214"/>
    </location>
</feature>
<dbReference type="PANTHER" id="PTHR11649">
    <property type="entry name" value="MSS1/TRME-RELATED GTP-BINDING PROTEIN"/>
    <property type="match status" value="1"/>
</dbReference>
<gene>
    <name evidence="10" type="primary">engB</name>
    <name evidence="12" type="ORF">D1224_04330</name>
</gene>
<evidence type="ECO:0000313" key="12">
    <source>
        <dbReference type="EMBL" id="RIJ23496.1"/>
    </source>
</evidence>
<dbReference type="InterPro" id="IPR027417">
    <property type="entry name" value="P-loop_NTPase"/>
</dbReference>
<comment type="caution">
    <text evidence="12">The sequence shown here is derived from an EMBL/GenBank/DDBJ whole genome shotgun (WGS) entry which is preliminary data.</text>
</comment>
<sequence length="214" mass="23825">MSDAPEFDEETIEAGRVLCSGPCTFLLGAAALTQLPEADRPEIAFAGRSNVGKSSLINALLWRKNLARASSEPGRTRELNYFDLGEGRLWLVDLPGFGYARVSRTQAQEWQRLTLRYLRGRVNLRRVFLLVDSRRGLMDTDHEVMDMLDSAAVTYQIVLTKGDKVKKTEAEAVRAKVAEALRKRPAAHPVIRLTSAEKGGGLPELRAEIYQLTV</sequence>
<keyword evidence="8 10" id="KW-0717">Septation</keyword>
<evidence type="ECO:0000256" key="8">
    <source>
        <dbReference type="ARBA" id="ARBA00023210"/>
    </source>
</evidence>
<evidence type="ECO:0000256" key="10">
    <source>
        <dbReference type="HAMAP-Rule" id="MF_00321"/>
    </source>
</evidence>
<name>A0A399QWP5_9PROT</name>
<dbReference type="SUPFAM" id="SSF52540">
    <property type="entry name" value="P-loop containing nucleoside triphosphate hydrolases"/>
    <property type="match status" value="1"/>
</dbReference>
<protein>
    <recommendedName>
        <fullName evidence="10">Probable GTP-binding protein EngB</fullName>
    </recommendedName>
</protein>
<keyword evidence="4" id="KW-0479">Metal-binding</keyword>
<dbReference type="Pfam" id="PF01926">
    <property type="entry name" value="MMR_HSR1"/>
    <property type="match status" value="1"/>
</dbReference>
<dbReference type="RefSeq" id="WP_119378685.1">
    <property type="nucleotide sequence ID" value="NZ_QWGB01000005.1"/>
</dbReference>
<dbReference type="InterPro" id="IPR006073">
    <property type="entry name" value="GTP-bd"/>
</dbReference>
<comment type="similarity">
    <text evidence="2 10">Belongs to the TRAFAC class TrmE-Era-EngA-EngB-Septin-like GTPase superfamily. EngB GTPase family.</text>
</comment>
<dbReference type="GO" id="GO:0046872">
    <property type="term" value="F:metal ion binding"/>
    <property type="evidence" value="ECO:0007669"/>
    <property type="project" value="UniProtKB-KW"/>
</dbReference>
<evidence type="ECO:0000256" key="5">
    <source>
        <dbReference type="ARBA" id="ARBA00022741"/>
    </source>
</evidence>
<dbReference type="GO" id="GO:0000917">
    <property type="term" value="P:division septum assembly"/>
    <property type="evidence" value="ECO:0007669"/>
    <property type="project" value="UniProtKB-KW"/>
</dbReference>
<evidence type="ECO:0000256" key="1">
    <source>
        <dbReference type="ARBA" id="ARBA00001946"/>
    </source>
</evidence>
<keyword evidence="9 10" id="KW-0131">Cell cycle</keyword>
<proteinExistence type="inferred from homology"/>
<evidence type="ECO:0000256" key="3">
    <source>
        <dbReference type="ARBA" id="ARBA00022618"/>
    </source>
</evidence>
<keyword evidence="3 10" id="KW-0132">Cell division</keyword>
<dbReference type="AlphaFoldDB" id="A0A399QWP5"/>
<dbReference type="NCBIfam" id="TIGR03598">
    <property type="entry name" value="GTPase_YsxC"/>
    <property type="match status" value="1"/>
</dbReference>
<reference evidence="12 13" key="1">
    <citation type="submission" date="2018-08" db="EMBL/GenBank/DDBJ databases">
        <title>Henriciella mobilis sp. nov., isolated from seawater.</title>
        <authorList>
            <person name="Cheng H."/>
            <person name="Wu Y.-H."/>
            <person name="Xu X.-W."/>
            <person name="Guo L.-L."/>
        </authorList>
    </citation>
    <scope>NUCLEOTIDE SEQUENCE [LARGE SCALE GENOMIC DNA]</scope>
    <source>
        <strain evidence="12 13">CCUG66934</strain>
    </source>
</reference>
<dbReference type="InterPro" id="IPR019987">
    <property type="entry name" value="GTP-bd_ribosome_bio_YsxC"/>
</dbReference>
<keyword evidence="13" id="KW-1185">Reference proteome</keyword>
<evidence type="ECO:0000313" key="13">
    <source>
        <dbReference type="Proteomes" id="UP000265431"/>
    </source>
</evidence>
<evidence type="ECO:0000259" key="11">
    <source>
        <dbReference type="PROSITE" id="PS51706"/>
    </source>
</evidence>
<evidence type="ECO:0000256" key="6">
    <source>
        <dbReference type="ARBA" id="ARBA00022842"/>
    </source>
</evidence>
<dbReference type="InterPro" id="IPR030393">
    <property type="entry name" value="G_ENGB_dom"/>
</dbReference>
<dbReference type="OrthoDB" id="9804921at2"/>
<dbReference type="CDD" id="cd01876">
    <property type="entry name" value="YihA_EngB"/>
    <property type="match status" value="1"/>
</dbReference>
<dbReference type="Gene3D" id="3.40.50.300">
    <property type="entry name" value="P-loop containing nucleotide triphosphate hydrolases"/>
    <property type="match status" value="1"/>
</dbReference>
<accession>A0A399QWP5</accession>
<dbReference type="EMBL" id="QWGB01000005">
    <property type="protein sequence ID" value="RIJ23496.1"/>
    <property type="molecule type" value="Genomic_DNA"/>
</dbReference>
<organism evidence="12 13">
    <name type="scientific">Henriciella barbarensis</name>
    <dbReference type="NCBI Taxonomy" id="86342"/>
    <lineage>
        <taxon>Bacteria</taxon>
        <taxon>Pseudomonadati</taxon>
        <taxon>Pseudomonadota</taxon>
        <taxon>Alphaproteobacteria</taxon>
        <taxon>Hyphomonadales</taxon>
        <taxon>Hyphomonadaceae</taxon>
        <taxon>Henriciella</taxon>
    </lineage>
</organism>
<comment type="function">
    <text evidence="10">Necessary for normal cell division and for the maintenance of normal septation.</text>
</comment>
<dbReference type="HAMAP" id="MF_00321">
    <property type="entry name" value="GTPase_EngB"/>
    <property type="match status" value="1"/>
</dbReference>
<comment type="cofactor">
    <cofactor evidence="1">
        <name>Mg(2+)</name>
        <dbReference type="ChEBI" id="CHEBI:18420"/>
    </cofactor>
</comment>
<evidence type="ECO:0000256" key="2">
    <source>
        <dbReference type="ARBA" id="ARBA00009638"/>
    </source>
</evidence>
<evidence type="ECO:0000256" key="7">
    <source>
        <dbReference type="ARBA" id="ARBA00023134"/>
    </source>
</evidence>
<dbReference type="PANTHER" id="PTHR11649:SF13">
    <property type="entry name" value="ENGB-TYPE G DOMAIN-CONTAINING PROTEIN"/>
    <property type="match status" value="1"/>
</dbReference>
<keyword evidence="5 10" id="KW-0547">Nucleotide-binding</keyword>
<dbReference type="PROSITE" id="PS51706">
    <property type="entry name" value="G_ENGB"/>
    <property type="match status" value="1"/>
</dbReference>
<dbReference type="Proteomes" id="UP000265431">
    <property type="component" value="Unassembled WGS sequence"/>
</dbReference>
<evidence type="ECO:0000256" key="4">
    <source>
        <dbReference type="ARBA" id="ARBA00022723"/>
    </source>
</evidence>
<keyword evidence="6" id="KW-0460">Magnesium</keyword>
<evidence type="ECO:0000256" key="9">
    <source>
        <dbReference type="ARBA" id="ARBA00023306"/>
    </source>
</evidence>
<keyword evidence="7 10" id="KW-0342">GTP-binding</keyword>